<feature type="region of interest" description="Disordered" evidence="2">
    <location>
        <begin position="231"/>
        <end position="259"/>
    </location>
</feature>
<evidence type="ECO:0000259" key="3">
    <source>
        <dbReference type="PROSITE" id="PS50089"/>
    </source>
</evidence>
<organism evidence="4">
    <name type="scientific">Oryza barthii</name>
    <dbReference type="NCBI Taxonomy" id="65489"/>
    <lineage>
        <taxon>Eukaryota</taxon>
        <taxon>Viridiplantae</taxon>
        <taxon>Streptophyta</taxon>
        <taxon>Embryophyta</taxon>
        <taxon>Tracheophyta</taxon>
        <taxon>Spermatophyta</taxon>
        <taxon>Magnoliopsida</taxon>
        <taxon>Liliopsida</taxon>
        <taxon>Poales</taxon>
        <taxon>Poaceae</taxon>
        <taxon>BOP clade</taxon>
        <taxon>Oryzoideae</taxon>
        <taxon>Oryzeae</taxon>
        <taxon>Oryzinae</taxon>
        <taxon>Oryza</taxon>
    </lineage>
</organism>
<reference evidence="4" key="2">
    <citation type="submission" date="2015-03" db="UniProtKB">
        <authorList>
            <consortium name="EnsemblPlants"/>
        </authorList>
    </citation>
    <scope>IDENTIFICATION</scope>
</reference>
<feature type="domain" description="RING-type" evidence="3">
    <location>
        <begin position="597"/>
        <end position="636"/>
    </location>
</feature>
<name>A0A0D3FCQ9_9ORYZ</name>
<evidence type="ECO:0000313" key="4">
    <source>
        <dbReference type="EnsemblPlants" id="OBART03G00550.1"/>
    </source>
</evidence>
<evidence type="ECO:0000256" key="2">
    <source>
        <dbReference type="SAM" id="MobiDB-lite"/>
    </source>
</evidence>
<dbReference type="SUPFAM" id="SSF57850">
    <property type="entry name" value="RING/U-box"/>
    <property type="match status" value="1"/>
</dbReference>
<dbReference type="STRING" id="65489.A0A0D3FCQ9"/>
<dbReference type="eggNOG" id="KOG4172">
    <property type="taxonomic scope" value="Eukaryota"/>
</dbReference>
<accession>A0A0D3FCQ9</accession>
<dbReference type="Gramene" id="OBART03G00550.1">
    <property type="protein sequence ID" value="OBART03G00550.1"/>
    <property type="gene ID" value="OBART03G00550"/>
</dbReference>
<dbReference type="InterPro" id="IPR001841">
    <property type="entry name" value="Znf_RING"/>
</dbReference>
<feature type="compositionally biased region" description="Low complexity" evidence="2">
    <location>
        <begin position="324"/>
        <end position="346"/>
    </location>
</feature>
<dbReference type="Pfam" id="PF20241">
    <property type="entry name" value="DUF6598"/>
    <property type="match status" value="1"/>
</dbReference>
<keyword evidence="1" id="KW-0479">Metal-binding</keyword>
<feature type="compositionally biased region" description="Low complexity" evidence="2">
    <location>
        <begin position="390"/>
        <end position="402"/>
    </location>
</feature>
<feature type="compositionally biased region" description="Polar residues" evidence="2">
    <location>
        <begin position="245"/>
        <end position="256"/>
    </location>
</feature>
<feature type="region of interest" description="Disordered" evidence="2">
    <location>
        <begin position="448"/>
        <end position="473"/>
    </location>
</feature>
<keyword evidence="1" id="KW-0862">Zinc</keyword>
<keyword evidence="5" id="KW-1185">Reference proteome</keyword>
<feature type="compositionally biased region" description="Basic and acidic residues" evidence="2">
    <location>
        <begin position="125"/>
        <end position="139"/>
    </location>
</feature>
<sequence length="961" mass="108533">MEHPVSNTMEPDLRAKDHRACSASATDTSSRIIAQWAARRRQLACDDQVIDRRDRDSELLALARLHAVSMLDASFLRAHDDAGGGGRRARSPERALVRRIAREWTASSRTSPRGGGAGGEELLGETERQRVRAVRERVRMASQGQGHGGAHTPRLMRGRGRHGQDVVTRMAMERQRELQGLSDHRAVSAFAHRARIQSFLRGRSFHSGSPMHDERPLSMAARELGQLRQSHPVSRFREEVRSRTEVTTNGPATNHTGPMDTIVDLHLHENDHRQENATHNEIQTHQSMENESVDIQRSITTSNDDVVQSDFGQEQLHRYEDYSDSGSSEEASEQSDSSSPSDNSNQQEEETYEQQTNLLWSRETSSSEDGDHEWNVMNSQEAEAQWRSGPSFSSNRNINRFSPPDDDVYGVELRELLSRRSVSNLLRSGFRESLDQLIQSYVRRQEEHDDPLDWDYQRQGTATGLHSDDQGEDRIDEATNQTVSDTRDHQPSILPQQRHWQMELPHHHHNWSQQAMRHSEVDWDAIHVLRDDLTGLQRGMTSMQQMLEACMEMQMELQRSIKQEVSAALNRSLAVPAGEEGMLEDGSEWKLARKGTCCICCDRQIDSLLYRCGHMCTCSKCASELLHGVGKCPLCRAPIVEVVRAYCIIFAFIPCSSNSVQRYSATKTDKNKSSDLIIQPQINDVTEESNERPTDSSEINPTVGVFGEHYLFWTQHICQLSSHRDGTIYNNQLYWKNNYDIDVTNREETRDHVDSMLNYVFNRSRDDPIAVHQGSLIEMTGPKRGIALIPECLFEFDMRIKTGEKEEDDLQLIDGMIELDEMRMPETPYTTRINGDSGSVDLCLANVSNGVEATVEVVISELMVNGFDLSISCVVSSSRYEYDESKEFQIFGGSIGEACGLRRFVGCLLGYCDAAEVEDQKGSNGVEHCCSFSCKLHGCASEDVKLEEVASISVKVTCLYP</sequence>
<evidence type="ECO:0000256" key="1">
    <source>
        <dbReference type="PROSITE-ProRule" id="PRU00175"/>
    </source>
</evidence>
<feature type="compositionally biased region" description="Basic and acidic residues" evidence="2">
    <location>
        <begin position="235"/>
        <end position="244"/>
    </location>
</feature>
<dbReference type="AlphaFoldDB" id="A0A0D3FCQ9"/>
<proteinExistence type="predicted"/>
<protein>
    <recommendedName>
        <fullName evidence="3">RING-type domain-containing protein</fullName>
    </recommendedName>
</protein>
<feature type="region of interest" description="Disordered" evidence="2">
    <location>
        <begin position="319"/>
        <end position="356"/>
    </location>
</feature>
<dbReference type="Pfam" id="PF13920">
    <property type="entry name" value="zf-C3HC4_3"/>
    <property type="match status" value="1"/>
</dbReference>
<dbReference type="InterPro" id="IPR013083">
    <property type="entry name" value="Znf_RING/FYVE/PHD"/>
</dbReference>
<dbReference type="CDD" id="cd16647">
    <property type="entry name" value="mRING-HC-C3HC5_NEU1"/>
    <property type="match status" value="1"/>
</dbReference>
<dbReference type="PROSITE" id="PS50089">
    <property type="entry name" value="ZF_RING_2"/>
    <property type="match status" value="1"/>
</dbReference>
<feature type="region of interest" description="Disordered" evidence="2">
    <location>
        <begin position="104"/>
        <end position="160"/>
    </location>
</feature>
<dbReference type="GO" id="GO:0008270">
    <property type="term" value="F:zinc ion binding"/>
    <property type="evidence" value="ECO:0007669"/>
    <property type="project" value="UniProtKB-KW"/>
</dbReference>
<dbReference type="HOGENOM" id="CLU_012471_1_0_1"/>
<dbReference type="Proteomes" id="UP000026960">
    <property type="component" value="Chromosome 3"/>
</dbReference>
<reference evidence="4" key="1">
    <citation type="journal article" date="2009" name="Rice">
        <title>De Novo Next Generation Sequencing of Plant Genomes.</title>
        <authorList>
            <person name="Rounsley S."/>
            <person name="Marri P.R."/>
            <person name="Yu Y."/>
            <person name="He R."/>
            <person name="Sisneros N."/>
            <person name="Goicoechea J.L."/>
            <person name="Lee S.J."/>
            <person name="Angelova A."/>
            <person name="Kudrna D."/>
            <person name="Luo M."/>
            <person name="Affourtit J."/>
            <person name="Desany B."/>
            <person name="Knight J."/>
            <person name="Niazi F."/>
            <person name="Egholm M."/>
            <person name="Wing R.A."/>
        </authorList>
    </citation>
    <scope>NUCLEOTIDE SEQUENCE [LARGE SCALE GENOMIC DNA]</scope>
    <source>
        <strain evidence="4">cv. IRGC 105608</strain>
    </source>
</reference>
<keyword evidence="1" id="KW-0863">Zinc-finger</keyword>
<dbReference type="InterPro" id="IPR046533">
    <property type="entry name" value="DUF6598"/>
</dbReference>
<dbReference type="PANTHER" id="PTHR46519">
    <property type="entry name" value="RING/U-BOX SUPERFAMILY PROTEIN"/>
    <property type="match status" value="1"/>
</dbReference>
<evidence type="ECO:0000313" key="5">
    <source>
        <dbReference type="Proteomes" id="UP000026960"/>
    </source>
</evidence>
<feature type="region of interest" description="Disordered" evidence="2">
    <location>
        <begin position="381"/>
        <end position="402"/>
    </location>
</feature>
<dbReference type="EnsemblPlants" id="OBART03G00550.1">
    <property type="protein sequence ID" value="OBART03G00550.1"/>
    <property type="gene ID" value="OBART03G00550"/>
</dbReference>
<dbReference type="PaxDb" id="65489-OBART03G00550.1"/>
<dbReference type="Gene3D" id="3.30.40.10">
    <property type="entry name" value="Zinc/RING finger domain, C3HC4 (zinc finger)"/>
    <property type="match status" value="1"/>
</dbReference>
<dbReference type="PANTHER" id="PTHR46519:SF5">
    <property type="entry name" value="RING_U-BOX SUPERFAMILY PROTEIN"/>
    <property type="match status" value="1"/>
</dbReference>